<sequence>MMEQGLTFDTSATVIAITIFVIACSCVLSWIACWRSGFRRRIVMLEVLRVVLVASIVLLFNQPEIGLKVERNHEPTLVVLVDQSKSMSTRDVVSDGQAIVSRAERIEPLLDTKTWKRLSGNVNTVIMPFENSELNRETNLHHALAVADKQYANLRGIVLASDGDWNAGPPPVEMASRFGLRKIPVYVVPVGSTKRLPDLRMFSFDCPAAAVPDKPVRIPFSIESSLPRDHLAVVTLEDSDGEVLKKDVTVKAMGRTDDVAWWTPEEIGNTTLRLSVAFAEEEQIFDNNALSVSVSVRHETLRVLVIESSPRWEYRFLRNAFSRDPGITVSCLLFHEGLSKRGGGNADYIQAFPETLSELATYDVVFLGDVGLGDTHLTELQCEWLKGLVEQQASGLVIIPGSMGNTSSLANSPLQTLLPVELDQRESRGRGSQMPGSFALTRSGRRSLLTRLVDEEAENLDVWDSLPGFQWYAPPLRAKAGSDVLAVHRDQSNAYGRTPLIVTRSFGSGKVMWMGIDSVWRWRMGVEDRYHYRFWGQVVRWMAYQRNRAKGDSMWLSYLPEQPKRGQTVSFTANVMGSQLEPLADANVTLQILSPAGQIRTVTLECTDRDWGIYSTTHELNEPGSHTLTLRCAETNTTLESPLYVQDIVPEHVGRQARPDVLEEIAKVSQGRVFGPDDTESVIDTIEEIQQSQREIRRLRIWSHPATIVGLIFFFGLFWTGRKIVGLI</sequence>
<gene>
    <name evidence="2" type="ORF">CA13_44110</name>
</gene>
<dbReference type="InterPro" id="IPR029062">
    <property type="entry name" value="Class_I_gatase-like"/>
</dbReference>
<dbReference type="Gene3D" id="3.40.50.880">
    <property type="match status" value="1"/>
</dbReference>
<keyword evidence="1" id="KW-0472">Membrane</keyword>
<evidence type="ECO:0008006" key="4">
    <source>
        <dbReference type="Google" id="ProtNLM"/>
    </source>
</evidence>
<proteinExistence type="predicted"/>
<dbReference type="PANTHER" id="PTHR37947:SF1">
    <property type="entry name" value="BLL2462 PROTEIN"/>
    <property type="match status" value="1"/>
</dbReference>
<dbReference type="InterPro" id="IPR036465">
    <property type="entry name" value="vWFA_dom_sf"/>
</dbReference>
<feature type="transmembrane region" description="Helical" evidence="1">
    <location>
        <begin position="43"/>
        <end position="60"/>
    </location>
</feature>
<name>A0A5C5Z6S1_9BACT</name>
<keyword evidence="1" id="KW-1133">Transmembrane helix</keyword>
<dbReference type="SUPFAM" id="SSF53300">
    <property type="entry name" value="vWA-like"/>
    <property type="match status" value="1"/>
</dbReference>
<dbReference type="RefSeq" id="WP_146399779.1">
    <property type="nucleotide sequence ID" value="NZ_SJPJ01000001.1"/>
</dbReference>
<protein>
    <recommendedName>
        <fullName evidence="4">Glutamine amidotransferase domain-containing protein</fullName>
    </recommendedName>
</protein>
<accession>A0A5C5Z6S1</accession>
<organism evidence="2 3">
    <name type="scientific">Novipirellula herctigrandis</name>
    <dbReference type="NCBI Taxonomy" id="2527986"/>
    <lineage>
        <taxon>Bacteria</taxon>
        <taxon>Pseudomonadati</taxon>
        <taxon>Planctomycetota</taxon>
        <taxon>Planctomycetia</taxon>
        <taxon>Pirellulales</taxon>
        <taxon>Pirellulaceae</taxon>
        <taxon>Novipirellula</taxon>
    </lineage>
</organism>
<dbReference type="PANTHER" id="PTHR37947">
    <property type="entry name" value="BLL2462 PROTEIN"/>
    <property type="match status" value="1"/>
</dbReference>
<keyword evidence="3" id="KW-1185">Reference proteome</keyword>
<comment type="caution">
    <text evidence="2">The sequence shown here is derived from an EMBL/GenBank/DDBJ whole genome shotgun (WGS) entry which is preliminary data.</text>
</comment>
<evidence type="ECO:0000256" key="1">
    <source>
        <dbReference type="SAM" id="Phobius"/>
    </source>
</evidence>
<dbReference type="EMBL" id="SJPJ01000001">
    <property type="protein sequence ID" value="TWT82948.1"/>
    <property type="molecule type" value="Genomic_DNA"/>
</dbReference>
<dbReference type="PROSITE" id="PS50194">
    <property type="entry name" value="FILAMIN_REPEAT"/>
    <property type="match status" value="1"/>
</dbReference>
<feature type="transmembrane region" description="Helical" evidence="1">
    <location>
        <begin position="12"/>
        <end position="31"/>
    </location>
</feature>
<dbReference type="Gene3D" id="3.40.50.410">
    <property type="entry name" value="von Willebrand factor, type A domain"/>
    <property type="match status" value="1"/>
</dbReference>
<feature type="transmembrane region" description="Helical" evidence="1">
    <location>
        <begin position="701"/>
        <end position="720"/>
    </location>
</feature>
<dbReference type="AlphaFoldDB" id="A0A5C5Z6S1"/>
<reference evidence="2 3" key="1">
    <citation type="submission" date="2019-02" db="EMBL/GenBank/DDBJ databases">
        <title>Deep-cultivation of Planctomycetes and their phenomic and genomic characterization uncovers novel biology.</title>
        <authorList>
            <person name="Wiegand S."/>
            <person name="Jogler M."/>
            <person name="Boedeker C."/>
            <person name="Pinto D."/>
            <person name="Vollmers J."/>
            <person name="Rivas-Marin E."/>
            <person name="Kohn T."/>
            <person name="Peeters S.H."/>
            <person name="Heuer A."/>
            <person name="Rast P."/>
            <person name="Oberbeckmann S."/>
            <person name="Bunk B."/>
            <person name="Jeske O."/>
            <person name="Meyerdierks A."/>
            <person name="Storesund J.E."/>
            <person name="Kallscheuer N."/>
            <person name="Luecker S."/>
            <person name="Lage O.M."/>
            <person name="Pohl T."/>
            <person name="Merkel B.J."/>
            <person name="Hornburger P."/>
            <person name="Mueller R.-W."/>
            <person name="Bruemmer F."/>
            <person name="Labrenz M."/>
            <person name="Spormann A.M."/>
            <person name="Op Den Camp H."/>
            <person name="Overmann J."/>
            <person name="Amann R."/>
            <person name="Jetten M.S.M."/>
            <person name="Mascher T."/>
            <person name="Medema M.H."/>
            <person name="Devos D.P."/>
            <person name="Kaster A.-K."/>
            <person name="Ovreas L."/>
            <person name="Rohde M."/>
            <person name="Galperin M.Y."/>
            <person name="Jogler C."/>
        </authorList>
    </citation>
    <scope>NUCLEOTIDE SEQUENCE [LARGE SCALE GENOMIC DNA]</scope>
    <source>
        <strain evidence="2 3">CA13</strain>
    </source>
</reference>
<dbReference type="Proteomes" id="UP000315010">
    <property type="component" value="Unassembled WGS sequence"/>
</dbReference>
<dbReference type="InterPro" id="IPR017868">
    <property type="entry name" value="Filamin/ABP280_repeat-like"/>
</dbReference>
<dbReference type="SUPFAM" id="SSF52317">
    <property type="entry name" value="Class I glutamine amidotransferase-like"/>
    <property type="match status" value="1"/>
</dbReference>
<keyword evidence="1" id="KW-0812">Transmembrane</keyword>
<evidence type="ECO:0000313" key="3">
    <source>
        <dbReference type="Proteomes" id="UP000315010"/>
    </source>
</evidence>
<evidence type="ECO:0000313" key="2">
    <source>
        <dbReference type="EMBL" id="TWT82948.1"/>
    </source>
</evidence>
<dbReference type="OrthoDB" id="252901at2"/>